<dbReference type="RefSeq" id="WP_025229076.1">
    <property type="nucleotide sequence ID" value="NZ_CP007139.1"/>
</dbReference>
<keyword evidence="2" id="KW-1185">Reference proteome</keyword>
<sequence length="67" mass="8183">MFLERFFEIIFYPLFYVLDWLLGVDEARIDRKIEENRKRLDSIDVKKLVREAMERGEDPAIYNTKDI</sequence>
<proteinExistence type="predicted"/>
<evidence type="ECO:0000313" key="2">
    <source>
        <dbReference type="Proteomes" id="UP000027982"/>
    </source>
</evidence>
<dbReference type="Proteomes" id="UP000027982">
    <property type="component" value="Chromosome"/>
</dbReference>
<name>A0A068NYJ1_FIMGI</name>
<accession>A0A068NYJ1</accession>
<reference evidence="1 2" key="1">
    <citation type="journal article" date="2014" name="PLoS ONE">
        <title>The first complete genome sequence of the class fimbriimonadia in the phylum armatimonadetes.</title>
        <authorList>
            <person name="Hu Z.Y."/>
            <person name="Wang Y.Z."/>
            <person name="Im W.T."/>
            <person name="Wang S.Y."/>
            <person name="Zhao G.P."/>
            <person name="Zheng H.J."/>
            <person name="Quan Z.X."/>
        </authorList>
    </citation>
    <scope>NUCLEOTIDE SEQUENCE [LARGE SCALE GENOMIC DNA]</scope>
    <source>
        <strain evidence="1">Gsoil 348</strain>
    </source>
</reference>
<dbReference type="AlphaFoldDB" id="A0A068NYJ1"/>
<protein>
    <submittedName>
        <fullName evidence="1">Uncharacterized protein</fullName>
    </submittedName>
</protein>
<gene>
    <name evidence="1" type="ORF">OP10G_3631</name>
</gene>
<evidence type="ECO:0000313" key="1">
    <source>
        <dbReference type="EMBL" id="AIE86999.1"/>
    </source>
</evidence>
<dbReference type="KEGG" id="fgi:OP10G_3631"/>
<dbReference type="HOGENOM" id="CLU_205195_0_0_0"/>
<dbReference type="EMBL" id="CP007139">
    <property type="protein sequence ID" value="AIE86999.1"/>
    <property type="molecule type" value="Genomic_DNA"/>
</dbReference>
<organism evidence="1 2">
    <name type="scientific">Fimbriimonas ginsengisoli Gsoil 348</name>
    <dbReference type="NCBI Taxonomy" id="661478"/>
    <lineage>
        <taxon>Bacteria</taxon>
        <taxon>Bacillati</taxon>
        <taxon>Armatimonadota</taxon>
        <taxon>Fimbriimonadia</taxon>
        <taxon>Fimbriimonadales</taxon>
        <taxon>Fimbriimonadaceae</taxon>
        <taxon>Fimbriimonas</taxon>
    </lineage>
</organism>